<evidence type="ECO:0000313" key="1">
    <source>
        <dbReference type="EMBL" id="ACL44546.1"/>
    </source>
</evidence>
<sequence>MNILIVSDFQVYPPINGAGIAQFGVLEPLSKECNLSVLLHQHFTPSDKELDELRQLLPNIKFYTLKDSVKKSRSKTLSNVLKKSINALKQITIHTKDFVKYTLIDNNAESGNDFDANLVRFHTFLYPPNSKKKIDKILEIINNDNIDIIQLDFESNLNIVSLIPDSVKKVYGCYDCQFYRIDSFIKASLTQTEYASYIRDYIKTLEISFLQQYDIVIANTDPEALVLDKALNAQGNKVEVVLAPFPVLDKDFIELDRDKFCRPDKLLFVGTEYHFPNKDGINWFLEEIAPTIFKIFGLRLHVVGSWSRETIQRYTDHPSQVTFTGFVDDLSSLVKSSIYISPMRLCGGLRAKILTAMAQGMPVIAHSQSLIGNSAKHMESVMIADDTESFCFAVEYLLADLNRTFYLCKEAQELMRTGYSQSFVAEKRLHIYEKLLK</sequence>
<dbReference type="KEGG" id="cyn:Cyan7425_2185"/>
<gene>
    <name evidence="1" type="ordered locus">Cyan7425_2185</name>
</gene>
<dbReference type="HOGENOM" id="CLU_028014_4_1_3"/>
<name>B8HV94_CYAP4</name>
<dbReference type="EMBL" id="CP001344">
    <property type="protein sequence ID" value="ACL44546.1"/>
    <property type="molecule type" value="Genomic_DNA"/>
</dbReference>
<organism evidence="1">
    <name type="scientific">Cyanothece sp. (strain PCC 7425 / ATCC 29141)</name>
    <dbReference type="NCBI Taxonomy" id="395961"/>
    <lineage>
        <taxon>Bacteria</taxon>
        <taxon>Bacillati</taxon>
        <taxon>Cyanobacteriota</taxon>
        <taxon>Cyanophyceae</taxon>
        <taxon>Gomontiellales</taxon>
        <taxon>Cyanothecaceae</taxon>
        <taxon>Cyanothece</taxon>
    </lineage>
</organism>
<accession>B8HV94</accession>
<dbReference type="OrthoDB" id="525353at2"/>
<keyword evidence="1" id="KW-0808">Transferase</keyword>
<proteinExistence type="predicted"/>
<dbReference type="Pfam" id="PF13692">
    <property type="entry name" value="Glyco_trans_1_4"/>
    <property type="match status" value="1"/>
</dbReference>
<dbReference type="eggNOG" id="COG0438">
    <property type="taxonomic scope" value="Bacteria"/>
</dbReference>
<protein>
    <submittedName>
        <fullName evidence="1">Glycosyl transferase group 1</fullName>
    </submittedName>
</protein>
<dbReference type="AlphaFoldDB" id="B8HV94"/>
<dbReference type="STRING" id="395961.Cyan7425_2185"/>
<dbReference type="GO" id="GO:0016740">
    <property type="term" value="F:transferase activity"/>
    <property type="evidence" value="ECO:0007669"/>
    <property type="project" value="UniProtKB-KW"/>
</dbReference>
<reference evidence="1" key="1">
    <citation type="submission" date="2009-01" db="EMBL/GenBank/DDBJ databases">
        <title>Complete sequence of chromosome Cyanothece sp. PCC 7425.</title>
        <authorList>
            <consortium name="US DOE Joint Genome Institute"/>
            <person name="Lucas S."/>
            <person name="Copeland A."/>
            <person name="Lapidus A."/>
            <person name="Glavina del Rio T."/>
            <person name="Dalin E."/>
            <person name="Tice H."/>
            <person name="Bruce D."/>
            <person name="Goodwin L."/>
            <person name="Pitluck S."/>
            <person name="Sims D."/>
            <person name="Meineke L."/>
            <person name="Brettin T."/>
            <person name="Detter J.C."/>
            <person name="Han C."/>
            <person name="Larimer F."/>
            <person name="Land M."/>
            <person name="Hauser L."/>
            <person name="Kyrpides N."/>
            <person name="Ovchinnikova G."/>
            <person name="Liberton M."/>
            <person name="Stoeckel J."/>
            <person name="Banerjee A."/>
            <person name="Singh A."/>
            <person name="Page L."/>
            <person name="Sato H."/>
            <person name="Zhao L."/>
            <person name="Sherman L."/>
            <person name="Pakrasi H."/>
            <person name="Richardson P."/>
        </authorList>
    </citation>
    <scope>NUCLEOTIDE SEQUENCE</scope>
    <source>
        <strain evidence="1">PCC 7425</strain>
    </source>
</reference>
<dbReference type="Gene3D" id="3.40.50.2000">
    <property type="entry name" value="Glycogen Phosphorylase B"/>
    <property type="match status" value="2"/>
</dbReference>
<dbReference type="SUPFAM" id="SSF53756">
    <property type="entry name" value="UDP-Glycosyltransferase/glycogen phosphorylase"/>
    <property type="match status" value="1"/>
</dbReference>